<dbReference type="PROSITE" id="PS50268">
    <property type="entry name" value="CADHERIN_2"/>
    <property type="match status" value="3"/>
</dbReference>
<dbReference type="Gene3D" id="2.60.40.60">
    <property type="entry name" value="Cadherins"/>
    <property type="match status" value="3"/>
</dbReference>
<dbReference type="InterPro" id="IPR020894">
    <property type="entry name" value="Cadherin_CS"/>
</dbReference>
<dbReference type="PRINTS" id="PR00205">
    <property type="entry name" value="CADHERIN"/>
</dbReference>
<evidence type="ECO:0000313" key="10">
    <source>
        <dbReference type="Proteomes" id="UP000887565"/>
    </source>
</evidence>
<evidence type="ECO:0000256" key="5">
    <source>
        <dbReference type="ARBA" id="ARBA00022889"/>
    </source>
</evidence>
<feature type="domain" description="Cadherin" evidence="9">
    <location>
        <begin position="31"/>
        <end position="164"/>
    </location>
</feature>
<dbReference type="PROSITE" id="PS00232">
    <property type="entry name" value="CADHERIN_1"/>
    <property type="match status" value="3"/>
</dbReference>
<dbReference type="SUPFAM" id="SSF49313">
    <property type="entry name" value="Cadherin-like"/>
    <property type="match status" value="2"/>
</dbReference>
<keyword evidence="10" id="KW-1185">Reference proteome</keyword>
<dbReference type="GO" id="GO:0005509">
    <property type="term" value="F:calcium ion binding"/>
    <property type="evidence" value="ECO:0007669"/>
    <property type="project" value="UniProtKB-UniRule"/>
</dbReference>
<dbReference type="GO" id="GO:0005886">
    <property type="term" value="C:plasma membrane"/>
    <property type="evidence" value="ECO:0007669"/>
    <property type="project" value="InterPro"/>
</dbReference>
<dbReference type="InterPro" id="IPR002126">
    <property type="entry name" value="Cadherin-like_dom"/>
</dbReference>
<evidence type="ECO:0000256" key="3">
    <source>
        <dbReference type="ARBA" id="ARBA00022737"/>
    </source>
</evidence>
<sequence>MATDSGMPPLSATKNYVLKIQDLNDNAPIFEKFKYSVRISEYLQPGTVILTLKAFDLDSGPFGSIRYFLSTDNTPYWSGDGHRKELEKSSNFGHTTNEYFPFEIGSVDGKINVTRKLDRETTGFYTFTVKAVDNYSGLKNNDSHEAFATVEIFIADENDNIPQFDVGTPKILSLTEKNKAGMHIFTFHATDSDDQSTGNGQVTYKILSIHSSRNSSAKIKELFAIDQTTGYLRLNKDLTQLFGVYELLIEASDSGTPKRLANKWTLKIDVQDVNDNPPQILFPTKGSSFFIPEFHGLSFGKMMVFTVWISVNRNIPTDRLLTT</sequence>
<keyword evidence="6" id="KW-1133">Transmembrane helix</keyword>
<accession>A0A915HU23</accession>
<evidence type="ECO:0000256" key="4">
    <source>
        <dbReference type="ARBA" id="ARBA00022837"/>
    </source>
</evidence>
<dbReference type="PANTHER" id="PTHR24025:SF23">
    <property type="entry name" value="NEURAL-CADHERIN"/>
    <property type="match status" value="1"/>
</dbReference>
<dbReference type="Pfam" id="PF00028">
    <property type="entry name" value="Cadherin"/>
    <property type="match status" value="2"/>
</dbReference>
<dbReference type="PANTHER" id="PTHR24025">
    <property type="entry name" value="DESMOGLEIN FAMILY MEMBER"/>
    <property type="match status" value="1"/>
</dbReference>
<feature type="domain" description="Cadherin" evidence="9">
    <location>
        <begin position="166"/>
        <end position="280"/>
    </location>
</feature>
<name>A0A915HU23_ROMCU</name>
<organism evidence="10 11">
    <name type="scientific">Romanomermis culicivorax</name>
    <name type="common">Nematode worm</name>
    <dbReference type="NCBI Taxonomy" id="13658"/>
    <lineage>
        <taxon>Eukaryota</taxon>
        <taxon>Metazoa</taxon>
        <taxon>Ecdysozoa</taxon>
        <taxon>Nematoda</taxon>
        <taxon>Enoplea</taxon>
        <taxon>Dorylaimia</taxon>
        <taxon>Mermithida</taxon>
        <taxon>Mermithoidea</taxon>
        <taxon>Mermithidae</taxon>
        <taxon>Romanomermis</taxon>
    </lineage>
</organism>
<protein>
    <submittedName>
        <fullName evidence="11">Cadherin domain-containing protein</fullName>
    </submittedName>
</protein>
<dbReference type="OMA" id="CMISENA"/>
<dbReference type="GO" id="GO:0005911">
    <property type="term" value="C:cell-cell junction"/>
    <property type="evidence" value="ECO:0007669"/>
    <property type="project" value="TreeGrafter"/>
</dbReference>
<dbReference type="Proteomes" id="UP000887565">
    <property type="component" value="Unplaced"/>
</dbReference>
<evidence type="ECO:0000256" key="7">
    <source>
        <dbReference type="ARBA" id="ARBA00023136"/>
    </source>
</evidence>
<dbReference type="SMART" id="SM00112">
    <property type="entry name" value="CA"/>
    <property type="match status" value="2"/>
</dbReference>
<dbReference type="InterPro" id="IPR050971">
    <property type="entry name" value="Cadherin-domain_protein"/>
</dbReference>
<comment type="subcellular location">
    <subcellularLocation>
        <location evidence="1">Membrane</location>
    </subcellularLocation>
</comment>
<keyword evidence="2" id="KW-0812">Transmembrane</keyword>
<evidence type="ECO:0000313" key="11">
    <source>
        <dbReference type="WBParaSite" id="nRc.2.0.1.t05041-RA"/>
    </source>
</evidence>
<dbReference type="GO" id="GO:0007156">
    <property type="term" value="P:homophilic cell adhesion via plasma membrane adhesion molecules"/>
    <property type="evidence" value="ECO:0007669"/>
    <property type="project" value="InterPro"/>
</dbReference>
<proteinExistence type="predicted"/>
<keyword evidence="3" id="KW-0677">Repeat</keyword>
<reference evidence="11" key="1">
    <citation type="submission" date="2022-11" db="UniProtKB">
        <authorList>
            <consortium name="WormBaseParasite"/>
        </authorList>
    </citation>
    <scope>IDENTIFICATION</scope>
</reference>
<dbReference type="AlphaFoldDB" id="A0A915HU23"/>
<dbReference type="CDD" id="cd11304">
    <property type="entry name" value="Cadherin_repeat"/>
    <property type="match status" value="2"/>
</dbReference>
<evidence type="ECO:0000256" key="2">
    <source>
        <dbReference type="ARBA" id="ARBA00022692"/>
    </source>
</evidence>
<evidence type="ECO:0000256" key="8">
    <source>
        <dbReference type="PROSITE-ProRule" id="PRU00043"/>
    </source>
</evidence>
<evidence type="ECO:0000256" key="1">
    <source>
        <dbReference type="ARBA" id="ARBA00004370"/>
    </source>
</evidence>
<keyword evidence="5" id="KW-0130">Cell adhesion</keyword>
<dbReference type="WBParaSite" id="nRc.2.0.1.t05041-RA">
    <property type="protein sequence ID" value="nRc.2.0.1.t05041-RA"/>
    <property type="gene ID" value="nRc.2.0.1.g05041"/>
</dbReference>
<dbReference type="InterPro" id="IPR015919">
    <property type="entry name" value="Cadherin-like_sf"/>
</dbReference>
<evidence type="ECO:0000259" key="9">
    <source>
        <dbReference type="PROSITE" id="PS50268"/>
    </source>
</evidence>
<evidence type="ECO:0000256" key="6">
    <source>
        <dbReference type="ARBA" id="ARBA00022989"/>
    </source>
</evidence>
<feature type="domain" description="Cadherin" evidence="9">
    <location>
        <begin position="1"/>
        <end position="30"/>
    </location>
</feature>
<keyword evidence="7" id="KW-0472">Membrane</keyword>
<keyword evidence="4 8" id="KW-0106">Calcium</keyword>